<evidence type="ECO:0000256" key="1">
    <source>
        <dbReference type="SAM" id="SignalP"/>
    </source>
</evidence>
<evidence type="ECO:0000313" key="2">
    <source>
        <dbReference type="EMBL" id="AAX31066.1"/>
    </source>
</evidence>
<sequence length="83" mass="9477">MLYFVTKGFLLVVSLRHLTHSCATCKCNVPYHSTMGRQQQVNLCYRLLVYVAIRVRFSFGRKTVLCPLSPVIRKPISSQVSIC</sequence>
<protein>
    <submittedName>
        <fullName evidence="2">SJCHGC09778 protein</fullName>
    </submittedName>
</protein>
<feature type="chain" id="PRO_5004253734" evidence="1">
    <location>
        <begin position="22"/>
        <end position="83"/>
    </location>
</feature>
<reference evidence="2" key="1">
    <citation type="submission" date="2005-01" db="EMBL/GenBank/DDBJ databases">
        <authorList>
            <person name="Han Z."/>
        </authorList>
    </citation>
    <scope>NUCLEOTIDE SEQUENCE</scope>
</reference>
<organism evidence="2">
    <name type="scientific">Schistosoma japonicum</name>
    <name type="common">Blood fluke</name>
    <dbReference type="NCBI Taxonomy" id="6182"/>
    <lineage>
        <taxon>Eukaryota</taxon>
        <taxon>Metazoa</taxon>
        <taxon>Spiralia</taxon>
        <taxon>Lophotrochozoa</taxon>
        <taxon>Platyhelminthes</taxon>
        <taxon>Trematoda</taxon>
        <taxon>Digenea</taxon>
        <taxon>Strigeidida</taxon>
        <taxon>Schistosomatoidea</taxon>
        <taxon>Schistosomatidae</taxon>
        <taxon>Schistosoma</taxon>
    </lineage>
</organism>
<feature type="signal peptide" evidence="1">
    <location>
        <begin position="1"/>
        <end position="21"/>
    </location>
</feature>
<dbReference type="AlphaFoldDB" id="Q5BQX0"/>
<accession>Q5BQX0</accession>
<keyword evidence="1" id="KW-0732">Signal</keyword>
<proteinExistence type="evidence at transcript level"/>
<reference evidence="2" key="2">
    <citation type="journal article" date="2006" name="PLoS Pathog.">
        <title>New perspectives on host-parasite interplay by comparative transcriptomic and proteomic analyses of Schistosoma japonicum.</title>
        <authorList>
            <person name="Liu F."/>
            <person name="Lu J."/>
            <person name="Hu W."/>
            <person name="Wang S.Y."/>
            <person name="Cui S.J."/>
            <person name="Chi M."/>
            <person name="Yan Q."/>
            <person name="Wang X.R."/>
            <person name="Song H.D."/>
            <person name="Xu X.N."/>
            <person name="Wang J.J."/>
            <person name="Zhang X.L."/>
            <person name="Zhang X."/>
            <person name="Wang Z.Q."/>
            <person name="Xue C.L."/>
            <person name="Brindley P.J."/>
            <person name="McManus D.P."/>
            <person name="Yang P.Y."/>
            <person name="Feng Z."/>
            <person name="Chen Z."/>
            <person name="Han Z.G."/>
        </authorList>
    </citation>
    <scope>NUCLEOTIDE SEQUENCE</scope>
</reference>
<name>Q5BQX0_SCHJA</name>
<dbReference type="EMBL" id="AY915845">
    <property type="protein sequence ID" value="AAX31066.1"/>
    <property type="molecule type" value="mRNA"/>
</dbReference>